<evidence type="ECO:0000313" key="5">
    <source>
        <dbReference type="EMBL" id="AUI71993.1"/>
    </source>
</evidence>
<keyword evidence="3 4" id="KW-0119">Carbohydrate metabolism</keyword>
<dbReference type="EMBL" id="CP018867">
    <property type="protein sequence ID" value="AUI71993.1"/>
    <property type="molecule type" value="Genomic_DNA"/>
</dbReference>
<name>A0A2K9HNW1_9LACO</name>
<dbReference type="Proteomes" id="UP000234653">
    <property type="component" value="Chromosome"/>
</dbReference>
<dbReference type="UniPathway" id="UPA00138"/>
<dbReference type="GO" id="GO:0006094">
    <property type="term" value="P:gluconeogenesis"/>
    <property type="evidence" value="ECO:0007669"/>
    <property type="project" value="UniProtKB-UniRule"/>
</dbReference>
<dbReference type="HAMAP" id="MF_01854">
    <property type="entry name" value="FBPase_class3"/>
    <property type="match status" value="1"/>
</dbReference>
<dbReference type="SUPFAM" id="SSF56300">
    <property type="entry name" value="Metallo-dependent phosphatases"/>
    <property type="match status" value="1"/>
</dbReference>
<dbReference type="GO" id="GO:0042132">
    <property type="term" value="F:fructose 1,6-bisphosphate 1-phosphatase activity"/>
    <property type="evidence" value="ECO:0007669"/>
    <property type="project" value="UniProtKB-UniRule"/>
</dbReference>
<dbReference type="OrthoDB" id="9779903at2"/>
<reference evidence="5 6" key="1">
    <citation type="submission" date="2016-12" db="EMBL/GenBank/DDBJ databases">
        <title>The whole genome sequencing and assembly of Lactobacillus alimentarius DSM 20249T strain.</title>
        <authorList>
            <person name="Lee Y.-J."/>
            <person name="Yi H."/>
            <person name="Bahn Y.-S."/>
            <person name="Kim J.F."/>
            <person name="Lee D.-W."/>
        </authorList>
    </citation>
    <scope>NUCLEOTIDE SEQUENCE [LARGE SCALE GENOMIC DNA]</scope>
    <source>
        <strain evidence="5 6">DSM 20249</strain>
    </source>
</reference>
<evidence type="ECO:0000256" key="3">
    <source>
        <dbReference type="ARBA" id="ARBA00023277"/>
    </source>
</evidence>
<comment type="pathway">
    <text evidence="4">Carbohydrate biosynthesis; gluconeogenesis.</text>
</comment>
<organism evidence="5 6">
    <name type="scientific">Companilactobacillus alimentarius DSM 20249</name>
    <dbReference type="NCBI Taxonomy" id="1423720"/>
    <lineage>
        <taxon>Bacteria</taxon>
        <taxon>Bacillati</taxon>
        <taxon>Bacillota</taxon>
        <taxon>Bacilli</taxon>
        <taxon>Lactobacillales</taxon>
        <taxon>Lactobacillaceae</taxon>
        <taxon>Companilactobacillus</taxon>
    </lineage>
</organism>
<evidence type="ECO:0000256" key="2">
    <source>
        <dbReference type="ARBA" id="ARBA00023211"/>
    </source>
</evidence>
<keyword evidence="6" id="KW-1185">Reference proteome</keyword>
<accession>A0A2K9HNW1</accession>
<comment type="catalytic activity">
    <reaction evidence="4">
        <text>beta-D-fructose 1,6-bisphosphate + H2O = beta-D-fructose 6-phosphate + phosphate</text>
        <dbReference type="Rhea" id="RHEA:11064"/>
        <dbReference type="ChEBI" id="CHEBI:15377"/>
        <dbReference type="ChEBI" id="CHEBI:32966"/>
        <dbReference type="ChEBI" id="CHEBI:43474"/>
        <dbReference type="ChEBI" id="CHEBI:57634"/>
        <dbReference type="EC" id="3.1.3.11"/>
    </reaction>
</comment>
<dbReference type="EC" id="3.1.3.11" evidence="4"/>
<protein>
    <recommendedName>
        <fullName evidence="4">Fructose-1,6-bisphosphatase class 3</fullName>
        <shortName evidence="4">FBPase class 3</shortName>
        <ecNumber evidence="4">3.1.3.11</ecNumber>
    </recommendedName>
    <alternativeName>
        <fullName evidence="4">D-fructose-1,6-bisphosphate 1-phosphohydrolase class 3</fullName>
    </alternativeName>
</protein>
<dbReference type="AlphaFoldDB" id="A0A2K9HNW1"/>
<keyword evidence="1 4" id="KW-0378">Hydrolase</keyword>
<dbReference type="InterPro" id="IPR009164">
    <property type="entry name" value="FBPtase_class3"/>
</dbReference>
<evidence type="ECO:0000313" key="6">
    <source>
        <dbReference type="Proteomes" id="UP000234653"/>
    </source>
</evidence>
<dbReference type="Pfam" id="PF06874">
    <property type="entry name" value="FBPase_2"/>
    <property type="match status" value="1"/>
</dbReference>
<proteinExistence type="inferred from homology"/>
<dbReference type="STRING" id="1423720.FC67_GL001275"/>
<evidence type="ECO:0000256" key="1">
    <source>
        <dbReference type="ARBA" id="ARBA00022801"/>
    </source>
</evidence>
<comment type="similarity">
    <text evidence="4">Belongs to the FBPase class 3 family.</text>
</comment>
<comment type="cofactor">
    <cofactor evidence="4">
        <name>Mn(2+)</name>
        <dbReference type="ChEBI" id="CHEBI:29035"/>
    </cofactor>
</comment>
<dbReference type="RefSeq" id="WP_057737138.1">
    <property type="nucleotide sequence ID" value="NZ_AZDQ01000005.1"/>
</dbReference>
<sequence>MKTRFSHKEVEKNRNEIASEIVNLSATLNLPKGTEAFISDIHGESDRFSHIMRSGAGNISKKVEELFTGRLTKSNQKKLACLIYYPSEVLKNVQNKLTDKPDLEQWQMDTFNNLIEMLRYMANKYPKKLVKESVQPKFWEIIENLLMIDTSYNSKQLYCQGLLGSIVKLGLADDFIIALCHAIQRMAIERIHILGDIYGRGLHPDRVIAYLSDHWQNFDIQWGNHDILWMGSMAGSKLCMLNLIRICARYHNLKLLNEAYDIDLTSIVKFARHSYRPLPNFEPKVDNVEEIPKEELVTDNCVQQAATIMQFKLEGQAIKRRPEFEMDDRLFLDKLSQSKRTIEIGGVKYNITNGCFQMVNPANPYQISHPEQVVLIDLINQFINSSKLNEHMWFMFDHGSMYLKHNGNLLFHGCVPVDEQGNFIKWEIDSRKYSGRDLFDYFTSVLRDAMRHPTTGDCFNSDVLWYLWSGKDSPLFGKDKMTTFERYFIDDADLQKESLNPFYKLCDKKWFVERIKDEFDLEEDSRIVIGRTPEVKAKSPLSKGKIIFVNGGRPKIQNEGGFTLLYNSFGMQIVKLSPFISLNDAVFSAEIATQRKTIERFDEQKMVTDTDFGDKIKQRIEDLCAELKD</sequence>
<keyword evidence="2 4" id="KW-0464">Manganese</keyword>
<dbReference type="InterPro" id="IPR029052">
    <property type="entry name" value="Metallo-depent_PP-like"/>
</dbReference>
<evidence type="ECO:0000256" key="4">
    <source>
        <dbReference type="HAMAP-Rule" id="MF_01854"/>
    </source>
</evidence>
<gene>
    <name evidence="4" type="primary">fbp</name>
    <name evidence="5" type="ORF">LA20249_07300</name>
</gene>
<dbReference type="KEGG" id="lali:LA20249_07300"/>